<protein>
    <submittedName>
        <fullName evidence="2">Uncharacterized protein</fullName>
    </submittedName>
</protein>
<keyword evidence="1" id="KW-1133">Transmembrane helix</keyword>
<sequence length="113" mass="13587">MQRRFQLSTFVRRPLPPPMETSRMTLKLISQISIYLMVIFPFLSFYLTLILTLKVLIARTLPQVPKFKDWSMLQRVVMWQQIQIYLIQRSRWQQIPLKIPIHKEPHLLLLSGL</sequence>
<reference evidence="2" key="2">
    <citation type="journal article" date="2015" name="Data Brief">
        <title>Shoot transcriptome of the giant reed, Arundo donax.</title>
        <authorList>
            <person name="Barrero R.A."/>
            <person name="Guerrero F.D."/>
            <person name="Moolhuijzen P."/>
            <person name="Goolsby J.A."/>
            <person name="Tidwell J."/>
            <person name="Bellgard S.E."/>
            <person name="Bellgard M.I."/>
        </authorList>
    </citation>
    <scope>NUCLEOTIDE SEQUENCE</scope>
    <source>
        <tissue evidence="2">Shoot tissue taken approximately 20 cm above the soil surface</tissue>
    </source>
</reference>
<organism evidence="2">
    <name type="scientific">Arundo donax</name>
    <name type="common">Giant reed</name>
    <name type="synonym">Donax arundinaceus</name>
    <dbReference type="NCBI Taxonomy" id="35708"/>
    <lineage>
        <taxon>Eukaryota</taxon>
        <taxon>Viridiplantae</taxon>
        <taxon>Streptophyta</taxon>
        <taxon>Embryophyta</taxon>
        <taxon>Tracheophyta</taxon>
        <taxon>Spermatophyta</taxon>
        <taxon>Magnoliopsida</taxon>
        <taxon>Liliopsida</taxon>
        <taxon>Poales</taxon>
        <taxon>Poaceae</taxon>
        <taxon>PACMAD clade</taxon>
        <taxon>Arundinoideae</taxon>
        <taxon>Arundineae</taxon>
        <taxon>Arundo</taxon>
    </lineage>
</organism>
<name>A0A0A9FLE5_ARUDO</name>
<dbReference type="EMBL" id="GBRH01188808">
    <property type="protein sequence ID" value="JAE09088.1"/>
    <property type="molecule type" value="Transcribed_RNA"/>
</dbReference>
<keyword evidence="1" id="KW-0472">Membrane</keyword>
<feature type="transmembrane region" description="Helical" evidence="1">
    <location>
        <begin position="32"/>
        <end position="57"/>
    </location>
</feature>
<accession>A0A0A9FLE5</accession>
<reference evidence="2" key="1">
    <citation type="submission" date="2014-09" db="EMBL/GenBank/DDBJ databases">
        <authorList>
            <person name="Magalhaes I.L.F."/>
            <person name="Oliveira U."/>
            <person name="Santos F.R."/>
            <person name="Vidigal T.H.D.A."/>
            <person name="Brescovit A.D."/>
            <person name="Santos A.J."/>
        </authorList>
    </citation>
    <scope>NUCLEOTIDE SEQUENCE</scope>
    <source>
        <tissue evidence="2">Shoot tissue taken approximately 20 cm above the soil surface</tissue>
    </source>
</reference>
<keyword evidence="1" id="KW-0812">Transmembrane</keyword>
<evidence type="ECO:0000256" key="1">
    <source>
        <dbReference type="SAM" id="Phobius"/>
    </source>
</evidence>
<evidence type="ECO:0000313" key="2">
    <source>
        <dbReference type="EMBL" id="JAE09088.1"/>
    </source>
</evidence>
<dbReference type="AlphaFoldDB" id="A0A0A9FLE5"/>
<proteinExistence type="predicted"/>